<dbReference type="RefSeq" id="WP_012121855.1">
    <property type="nucleotide sequence ID" value="NC_009767.1"/>
</dbReference>
<dbReference type="Gene3D" id="1.10.510.10">
    <property type="entry name" value="Transferase(Phosphotransferase) domain 1"/>
    <property type="match status" value="1"/>
</dbReference>
<dbReference type="CDD" id="cd14014">
    <property type="entry name" value="STKc_PknB_like"/>
    <property type="match status" value="1"/>
</dbReference>
<keyword evidence="5 6" id="KW-0067">ATP-binding</keyword>
<dbReference type="AlphaFoldDB" id="A7NPD5"/>
<feature type="binding site" evidence="6">
    <location>
        <position position="38"/>
    </location>
    <ligand>
        <name>ATP</name>
        <dbReference type="ChEBI" id="CHEBI:30616"/>
    </ligand>
</feature>
<dbReference type="GO" id="GO:0004674">
    <property type="term" value="F:protein serine/threonine kinase activity"/>
    <property type="evidence" value="ECO:0007669"/>
    <property type="project" value="UniProtKB-KW"/>
</dbReference>
<accession>A7NPD5</accession>
<dbReference type="SUPFAM" id="SSF56112">
    <property type="entry name" value="Protein kinase-like (PK-like)"/>
    <property type="match status" value="1"/>
</dbReference>
<dbReference type="PANTHER" id="PTHR43289">
    <property type="entry name" value="MITOGEN-ACTIVATED PROTEIN KINASE KINASE KINASE 20-RELATED"/>
    <property type="match status" value="1"/>
</dbReference>
<gene>
    <name evidence="8" type="ordered locus">Rcas_3381</name>
</gene>
<dbReference type="EMBL" id="CP000804">
    <property type="protein sequence ID" value="ABU59431.1"/>
    <property type="molecule type" value="Genomic_DNA"/>
</dbReference>
<evidence type="ECO:0000259" key="7">
    <source>
        <dbReference type="PROSITE" id="PS50011"/>
    </source>
</evidence>
<protein>
    <recommendedName>
        <fullName evidence="1">non-specific serine/threonine protein kinase</fullName>
        <ecNumber evidence="1">2.7.11.1</ecNumber>
    </recommendedName>
</protein>
<dbReference type="PANTHER" id="PTHR43289:SF6">
    <property type="entry name" value="SERINE_THREONINE-PROTEIN KINASE NEKL-3"/>
    <property type="match status" value="1"/>
</dbReference>
<evidence type="ECO:0000256" key="6">
    <source>
        <dbReference type="PROSITE-ProRule" id="PRU10141"/>
    </source>
</evidence>
<dbReference type="InterPro" id="IPR017441">
    <property type="entry name" value="Protein_kinase_ATP_BS"/>
</dbReference>
<sequence length="289" mass="31066">MTPATIGRCQVLGEIGRGGMATVYRAYDREADREVVIKVLPRELLHDPTFRARFQREIKAVTALEHPAIVPLYDSGEDAGQPFMVMRLMTGGSLADRLRHGPLTLAQAARIISHLATALDAAHVAGSIHRDIKPDNVLFDHTDQPYLADFGIVSVMQTATILTRSGVIGTPEYMAPELTRPGGLSPLMDVYALGAMLFEMLSGRPPYHADTPIGALIAHVTEPIPDVRMLQPALPADIQRVLEQALAKDPQERYQSAGALAGDLAAVAANTSLPTLKVAVSVAQVTVTL</sequence>
<dbReference type="Gene3D" id="3.30.200.20">
    <property type="entry name" value="Phosphorylase Kinase, domain 1"/>
    <property type="match status" value="1"/>
</dbReference>
<dbReference type="SMART" id="SM00220">
    <property type="entry name" value="S_TKc"/>
    <property type="match status" value="1"/>
</dbReference>
<keyword evidence="4 8" id="KW-0418">Kinase</keyword>
<evidence type="ECO:0000313" key="8">
    <source>
        <dbReference type="EMBL" id="ABU59431.1"/>
    </source>
</evidence>
<evidence type="ECO:0000256" key="3">
    <source>
        <dbReference type="ARBA" id="ARBA00022741"/>
    </source>
</evidence>
<dbReference type="HOGENOM" id="CLU_000288_63_44_0"/>
<dbReference type="Pfam" id="PF00069">
    <property type="entry name" value="Pkinase"/>
    <property type="match status" value="1"/>
</dbReference>
<reference evidence="8 9" key="1">
    <citation type="submission" date="2007-08" db="EMBL/GenBank/DDBJ databases">
        <title>Complete sequence of Roseiflexus castenholzii DSM 13941.</title>
        <authorList>
            <consortium name="US DOE Joint Genome Institute"/>
            <person name="Copeland A."/>
            <person name="Lucas S."/>
            <person name="Lapidus A."/>
            <person name="Barry K."/>
            <person name="Glavina del Rio T."/>
            <person name="Dalin E."/>
            <person name="Tice H."/>
            <person name="Pitluck S."/>
            <person name="Thompson L.S."/>
            <person name="Brettin T."/>
            <person name="Bruce D."/>
            <person name="Detter J.C."/>
            <person name="Han C."/>
            <person name="Tapia R."/>
            <person name="Schmutz J."/>
            <person name="Larimer F."/>
            <person name="Land M."/>
            <person name="Hauser L."/>
            <person name="Kyrpides N."/>
            <person name="Mikhailova N."/>
            <person name="Bryant D.A."/>
            <person name="Hanada S."/>
            <person name="Tsukatani Y."/>
            <person name="Richardson P."/>
        </authorList>
    </citation>
    <scope>NUCLEOTIDE SEQUENCE [LARGE SCALE GENOMIC DNA]</scope>
    <source>
        <strain evidence="9">DSM 13941 / HLO8</strain>
    </source>
</reference>
<evidence type="ECO:0000256" key="4">
    <source>
        <dbReference type="ARBA" id="ARBA00022777"/>
    </source>
</evidence>
<organism evidence="8 9">
    <name type="scientific">Roseiflexus castenholzii (strain DSM 13941 / HLO8)</name>
    <dbReference type="NCBI Taxonomy" id="383372"/>
    <lineage>
        <taxon>Bacteria</taxon>
        <taxon>Bacillati</taxon>
        <taxon>Chloroflexota</taxon>
        <taxon>Chloroflexia</taxon>
        <taxon>Chloroflexales</taxon>
        <taxon>Roseiflexineae</taxon>
        <taxon>Roseiflexaceae</taxon>
        <taxon>Roseiflexus</taxon>
    </lineage>
</organism>
<evidence type="ECO:0000256" key="1">
    <source>
        <dbReference type="ARBA" id="ARBA00012513"/>
    </source>
</evidence>
<evidence type="ECO:0000256" key="5">
    <source>
        <dbReference type="ARBA" id="ARBA00022840"/>
    </source>
</evidence>
<evidence type="ECO:0000256" key="2">
    <source>
        <dbReference type="ARBA" id="ARBA00022679"/>
    </source>
</evidence>
<keyword evidence="9" id="KW-1185">Reference proteome</keyword>
<dbReference type="PROSITE" id="PS00107">
    <property type="entry name" value="PROTEIN_KINASE_ATP"/>
    <property type="match status" value="1"/>
</dbReference>
<dbReference type="OrthoDB" id="9814968at2"/>
<name>A7NPD5_ROSCS</name>
<dbReference type="eggNOG" id="COG0515">
    <property type="taxonomic scope" value="Bacteria"/>
</dbReference>
<keyword evidence="8" id="KW-0723">Serine/threonine-protein kinase</keyword>
<feature type="domain" description="Protein kinase" evidence="7">
    <location>
        <begin position="9"/>
        <end position="276"/>
    </location>
</feature>
<keyword evidence="2" id="KW-0808">Transferase</keyword>
<dbReference type="EC" id="2.7.11.1" evidence="1"/>
<evidence type="ECO:0000313" key="9">
    <source>
        <dbReference type="Proteomes" id="UP000000263"/>
    </source>
</evidence>
<keyword evidence="3 6" id="KW-0547">Nucleotide-binding</keyword>
<dbReference type="Proteomes" id="UP000000263">
    <property type="component" value="Chromosome"/>
</dbReference>
<dbReference type="PROSITE" id="PS50011">
    <property type="entry name" value="PROTEIN_KINASE_DOM"/>
    <property type="match status" value="1"/>
</dbReference>
<dbReference type="STRING" id="383372.Rcas_3381"/>
<dbReference type="GO" id="GO:0005524">
    <property type="term" value="F:ATP binding"/>
    <property type="evidence" value="ECO:0007669"/>
    <property type="project" value="UniProtKB-UniRule"/>
</dbReference>
<dbReference type="KEGG" id="rca:Rcas_3381"/>
<dbReference type="InterPro" id="IPR011009">
    <property type="entry name" value="Kinase-like_dom_sf"/>
</dbReference>
<dbReference type="InterPro" id="IPR000719">
    <property type="entry name" value="Prot_kinase_dom"/>
</dbReference>
<proteinExistence type="predicted"/>